<evidence type="ECO:0000256" key="2">
    <source>
        <dbReference type="ARBA" id="ARBA00022490"/>
    </source>
</evidence>
<feature type="repeat" description="Pumilio" evidence="7">
    <location>
        <begin position="780"/>
        <end position="815"/>
    </location>
</feature>
<comment type="subcellular location">
    <subcellularLocation>
        <location evidence="1">Cytoplasm</location>
    </subcellularLocation>
</comment>
<dbReference type="PROSITE" id="PS50302">
    <property type="entry name" value="PUM"/>
    <property type="match status" value="8"/>
</dbReference>
<dbReference type="SUPFAM" id="SSF48371">
    <property type="entry name" value="ARM repeat"/>
    <property type="match status" value="1"/>
</dbReference>
<dbReference type="CDD" id="cd07920">
    <property type="entry name" value="Pumilio"/>
    <property type="match status" value="1"/>
</dbReference>
<evidence type="ECO:0000256" key="6">
    <source>
        <dbReference type="ARBA" id="ARBA00055193"/>
    </source>
</evidence>
<dbReference type="GO" id="GO:0006417">
    <property type="term" value="P:regulation of translation"/>
    <property type="evidence" value="ECO:0007669"/>
    <property type="project" value="UniProtKB-KW"/>
</dbReference>
<evidence type="ECO:0000256" key="3">
    <source>
        <dbReference type="ARBA" id="ARBA00022737"/>
    </source>
</evidence>
<keyword evidence="2" id="KW-0963">Cytoplasm</keyword>
<feature type="repeat" description="Pumilio" evidence="7">
    <location>
        <begin position="997"/>
        <end position="1038"/>
    </location>
</feature>
<evidence type="ECO:0000259" key="9">
    <source>
        <dbReference type="PROSITE" id="PS50303"/>
    </source>
</evidence>
<protein>
    <submittedName>
        <fullName evidence="10">TSA: Wollemia nobilis Ref_Wollemi_Transcript_12836_4336 transcribed RNA sequence</fullName>
    </submittedName>
</protein>
<evidence type="ECO:0000313" key="10">
    <source>
        <dbReference type="EMBL" id="JAG87336.1"/>
    </source>
</evidence>
<accession>A0A0C9RL39</accession>
<reference evidence="10" key="1">
    <citation type="submission" date="2015-02" db="EMBL/GenBank/DDBJ databases">
        <title>A transcriptome of Wollemia nobilis - a relic of Gondwana.</title>
        <authorList>
            <person name="Chia J.Y."/>
            <person name="Leong Y.S."/>
            <person name="Abdul Karim S."/>
            <person name="Wan Azmi N."/>
            <person name="Hercus R."/>
            <person name="Croft L."/>
        </authorList>
    </citation>
    <scope>NUCLEOTIDE SEQUENCE</scope>
    <source>
        <strain evidence="10">MaeBrown</strain>
        <tissue evidence="10">Leaf</tissue>
    </source>
</reference>
<feature type="region of interest" description="Disordered" evidence="8">
    <location>
        <begin position="47"/>
        <end position="72"/>
    </location>
</feature>
<name>A0A0C9RL39_9CONI</name>
<dbReference type="Gene3D" id="1.25.10.10">
    <property type="entry name" value="Leucine-rich Repeat Variant"/>
    <property type="match status" value="1"/>
</dbReference>
<feature type="region of interest" description="Disordered" evidence="8">
    <location>
        <begin position="253"/>
        <end position="281"/>
    </location>
</feature>
<comment type="function">
    <text evidence="6">Sequence-specific RNA-binding protein that regulates translation and mRNA stability by binding the 3'-UTR of target mRNAs. Binds the APUM-binding elements (APBEs) in the 3'-UTR mRNA sequence of CLV1, PNH, WUS and FAS2.</text>
</comment>
<dbReference type="PANTHER" id="PTHR12537:SF12">
    <property type="entry name" value="MATERNAL PROTEIN PUMILIO"/>
    <property type="match status" value="1"/>
</dbReference>
<feature type="repeat" description="Pumilio" evidence="7">
    <location>
        <begin position="852"/>
        <end position="887"/>
    </location>
</feature>
<feature type="repeat" description="Pumilio" evidence="7">
    <location>
        <begin position="888"/>
        <end position="924"/>
    </location>
</feature>
<evidence type="ECO:0000256" key="1">
    <source>
        <dbReference type="ARBA" id="ARBA00004496"/>
    </source>
</evidence>
<dbReference type="Pfam" id="PF07990">
    <property type="entry name" value="NABP"/>
    <property type="match status" value="1"/>
</dbReference>
<dbReference type="EMBL" id="GCHU01012761">
    <property type="protein sequence ID" value="JAG87336.1"/>
    <property type="molecule type" value="Transcribed_RNA"/>
</dbReference>
<dbReference type="SMART" id="SM00025">
    <property type="entry name" value="Pumilio"/>
    <property type="match status" value="8"/>
</dbReference>
<evidence type="ECO:0000256" key="7">
    <source>
        <dbReference type="PROSITE-ProRule" id="PRU00317"/>
    </source>
</evidence>
<feature type="repeat" description="Pumilio" evidence="7">
    <location>
        <begin position="744"/>
        <end position="779"/>
    </location>
</feature>
<feature type="region of interest" description="Disordered" evidence="8">
    <location>
        <begin position="1"/>
        <end position="25"/>
    </location>
</feature>
<evidence type="ECO:0000256" key="8">
    <source>
        <dbReference type="SAM" id="MobiDB-lite"/>
    </source>
</evidence>
<dbReference type="GO" id="GO:0005737">
    <property type="term" value="C:cytoplasm"/>
    <property type="evidence" value="ECO:0007669"/>
    <property type="project" value="UniProtKB-SubCell"/>
</dbReference>
<feature type="repeat" description="Pumilio" evidence="7">
    <location>
        <begin position="961"/>
        <end position="996"/>
    </location>
</feature>
<dbReference type="GO" id="GO:0003729">
    <property type="term" value="F:mRNA binding"/>
    <property type="evidence" value="ECO:0007669"/>
    <property type="project" value="UniProtKB-ARBA"/>
</dbReference>
<organism evidence="10">
    <name type="scientific">Wollemia nobilis</name>
    <dbReference type="NCBI Taxonomy" id="56998"/>
    <lineage>
        <taxon>Eukaryota</taxon>
        <taxon>Viridiplantae</taxon>
        <taxon>Streptophyta</taxon>
        <taxon>Embryophyta</taxon>
        <taxon>Tracheophyta</taxon>
        <taxon>Spermatophyta</taxon>
        <taxon>Pinopsida</taxon>
        <taxon>Pinidae</taxon>
        <taxon>Conifers II</taxon>
        <taxon>Araucariales</taxon>
        <taxon>Araucariaceae</taxon>
        <taxon>Wollemia</taxon>
    </lineage>
</organism>
<dbReference type="FunFam" id="1.25.10.10:FF:000004">
    <property type="entry name" value="Pumilio homolog 1 isoform 2"/>
    <property type="match status" value="1"/>
</dbReference>
<proteinExistence type="predicted"/>
<dbReference type="InterPro" id="IPR033133">
    <property type="entry name" value="PUM-HD"/>
</dbReference>
<dbReference type="InterPro" id="IPR033712">
    <property type="entry name" value="Pumilio_RNA-bd"/>
</dbReference>
<dbReference type="PANTHER" id="PTHR12537">
    <property type="entry name" value="RNA BINDING PROTEIN PUMILIO-RELATED"/>
    <property type="match status" value="1"/>
</dbReference>
<keyword evidence="5" id="KW-0694">RNA-binding</keyword>
<feature type="domain" description="PUM-HD" evidence="9">
    <location>
        <begin position="724"/>
        <end position="1064"/>
    </location>
</feature>
<dbReference type="InterPro" id="IPR012940">
    <property type="entry name" value="NABP"/>
</dbReference>
<keyword evidence="3" id="KW-0677">Repeat</keyword>
<dbReference type="Pfam" id="PF00806">
    <property type="entry name" value="PUF"/>
    <property type="match status" value="8"/>
</dbReference>
<evidence type="ECO:0000256" key="5">
    <source>
        <dbReference type="ARBA" id="ARBA00022884"/>
    </source>
</evidence>
<dbReference type="PROSITE" id="PS50303">
    <property type="entry name" value="PUM_HD"/>
    <property type="match status" value="1"/>
</dbReference>
<sequence length="1074" mass="117324">MVGMATESPMRLMTSGGGTRNWSEDSRNLRFTSFGDGAEEELGSLLKGQKFGNSRERIPNRSGSAPPTVEGSLSALGGFFPHQNAGLESNWGGLGDAVENVESEDQLRPDTDYLAYHYSSNLNPRLPRGDNRRLAQHLGVLGNKQKLRSFDDSNSRSLFFSRPVLPTHKEEPEEDRSPVASLIRQSSTDWLERNSDYFTGMSSSVLGARPKSLVDLIQEDFPRTPSPVYTLSRSSSRAANDEGIDANASVDAQHMHMSSGKGSELAATRPGSRSATPPPSVMHMLGVGSTSIDSLTAAPVARIPSPDSPLESTQSGSHGEALMDEIADLTGGSIVGSSELKSTIFSDASTSDMSNLAGALQGFSIADVHNVEENAQKKQHQVQQEQDQVSHYNLVQQPHQRQQRVHVPSVQGHVQPQASTQALHQQHQHQHHTGIDQTLRNQSKFSAPNIMQGPTMGLQPSFPPSGAAAPHLYATAAYMASGNPYMQSPLYAPQYGISGYPLNTTLLTPMMAGYPHGSMTMAFDNAAAAVAASMNARAGPTAAPGGGMGAGVDMQQLYKFNGQLGTTLQPSFTDPTYLHYLQRSAEDAYNAAMLGDPLAVRGFVGGSQMDVLELHKASMIGYAAEHKSQFNRSGPLGVPIAGKSGSVSPAYYGSPPGVGLVMQYPSSPLASPVLPGSPVIAASLLARPNERNLRLPLGSNRVATMGAYSGWQSQRGNEKLDDVKCSSFLEELKNNKTHRFELADIAGHIVEFSADQQGSRFIQQKLETSNLEEKALVFQEVLPQASTLMTDVFGNYVIQKFFEHGTDQQRKELANQLVGHVLNLSLQMYGCRVVQKALEVVDVDLQTQLVSELNGHVMRCVRDQNGNHVIQKCIECVPTDRIEFIISSFYGQVVTLSTHPYGCRVIQRVLEHCTDDQKNQGIMEEILESACNLAQDQYGNYVAQHVLEHGKPHERSEVIQKMAGQIVQMSQHKFASNVVEKCLEYGNPTERQMLIDEMLGQTEENDNLQAMMKDQYANYVVQKVLETCGDQQREKLLSRIRVHLHALKKYTYGKHIVARVEKLLSVGEKRSSQV</sequence>
<feature type="repeat" description="Pumilio" evidence="7">
    <location>
        <begin position="816"/>
        <end position="851"/>
    </location>
</feature>
<dbReference type="InterPro" id="IPR001313">
    <property type="entry name" value="Pumilio_RNA-bd_rpt"/>
</dbReference>
<dbReference type="InterPro" id="IPR011989">
    <property type="entry name" value="ARM-like"/>
</dbReference>
<dbReference type="AlphaFoldDB" id="A0A0C9RL39"/>
<dbReference type="InterPro" id="IPR016024">
    <property type="entry name" value="ARM-type_fold"/>
</dbReference>
<keyword evidence="4" id="KW-0810">Translation regulation</keyword>
<feature type="repeat" description="Pumilio" evidence="7">
    <location>
        <begin position="925"/>
        <end position="960"/>
    </location>
</feature>
<evidence type="ECO:0000256" key="4">
    <source>
        <dbReference type="ARBA" id="ARBA00022845"/>
    </source>
</evidence>